<dbReference type="AlphaFoldDB" id="A0A418YFU1"/>
<reference evidence="3 4" key="1">
    <citation type="submission" date="2018-09" db="EMBL/GenBank/DDBJ databases">
        <authorList>
            <person name="Wang F."/>
        </authorList>
    </citation>
    <scope>NUCLEOTIDE SEQUENCE [LARGE SCALE GENOMIC DNA]</scope>
    <source>
        <strain evidence="3 4">PLHSC7-2</strain>
    </source>
</reference>
<dbReference type="InterPro" id="IPR043724">
    <property type="entry name" value="DUF5666"/>
</dbReference>
<evidence type="ECO:0000313" key="3">
    <source>
        <dbReference type="EMBL" id="RJG48124.1"/>
    </source>
</evidence>
<accession>A0A418YFU1</accession>
<dbReference type="PROSITE" id="PS51257">
    <property type="entry name" value="PROKAR_LIPOPROTEIN"/>
    <property type="match status" value="1"/>
</dbReference>
<dbReference type="Pfam" id="PF18914">
    <property type="entry name" value="DUF5666"/>
    <property type="match status" value="4"/>
</dbReference>
<dbReference type="RefSeq" id="WP_119910350.1">
    <property type="nucleotide sequence ID" value="NZ_QZCH01000009.1"/>
</dbReference>
<evidence type="ECO:0000313" key="4">
    <source>
        <dbReference type="Proteomes" id="UP000283255"/>
    </source>
</evidence>
<organism evidence="3 4">
    <name type="scientific">Motilimonas pumila</name>
    <dbReference type="NCBI Taxonomy" id="2303987"/>
    <lineage>
        <taxon>Bacteria</taxon>
        <taxon>Pseudomonadati</taxon>
        <taxon>Pseudomonadota</taxon>
        <taxon>Gammaproteobacteria</taxon>
        <taxon>Alteromonadales</taxon>
        <taxon>Alteromonadales genera incertae sedis</taxon>
        <taxon>Motilimonas</taxon>
    </lineage>
</organism>
<dbReference type="EMBL" id="QZCH01000009">
    <property type="protein sequence ID" value="RJG48124.1"/>
    <property type="molecule type" value="Genomic_DNA"/>
</dbReference>
<evidence type="ECO:0000256" key="1">
    <source>
        <dbReference type="SAM" id="SignalP"/>
    </source>
</evidence>
<keyword evidence="1" id="KW-0732">Signal</keyword>
<keyword evidence="4" id="KW-1185">Reference proteome</keyword>
<reference evidence="3 4" key="2">
    <citation type="submission" date="2019-01" db="EMBL/GenBank/DDBJ databases">
        <title>Motilimonas pumilus sp. nov., isolated from the gut of sea cucumber (Apostichopus japonicus).</title>
        <authorList>
            <person name="Wang F.-Q."/>
            <person name="Ren L.-H."/>
            <person name="Lin Y.-W."/>
            <person name="Sun G.-H."/>
            <person name="Du Z.-J."/>
            <person name="Zhao J.-X."/>
            <person name="Liu X.-J."/>
            <person name="Liu L.-J."/>
        </authorList>
    </citation>
    <scope>NUCLEOTIDE SEQUENCE [LARGE SCALE GENOMIC DNA]</scope>
    <source>
        <strain evidence="3 4">PLHSC7-2</strain>
    </source>
</reference>
<gene>
    <name evidence="3" type="ORF">D1Z90_08605</name>
</gene>
<feature type="domain" description="DUF5666" evidence="2">
    <location>
        <begin position="49"/>
        <end position="106"/>
    </location>
</feature>
<dbReference type="Proteomes" id="UP000283255">
    <property type="component" value="Unassembled WGS sequence"/>
</dbReference>
<name>A0A418YFU1_9GAMM</name>
<feature type="domain" description="DUF5666" evidence="2">
    <location>
        <begin position="130"/>
        <end position="186"/>
    </location>
</feature>
<sequence length="493" mass="52987">MYKMKLLSLASLPLLTLGLFGCEEGSASRGGGIGGTGVSVASPDVSVVGPVTAFGSVYVNGVRFDTNNSNFFINGLASSEDALNLGMVVRIEGEVKSDGTGTATEIHFDGELEGPVTEAAQVDPNEANLIRLSVLGVKVNISSATHFNALSYDTLQQDLSIITAGSLVEVSGQYDADGVLQASYIKFDDDVFSANETEVEIRGKLIASNDGNDTWLLAAGGKEFVLDTTGVDSSDYQTGQMVLIEGALTALNSNIILVSEIELVDLGEDSDIEIQGLITELTSQTDFIVDGIHVNASEAERDYQEDLQLNSQVEVEGTISSGVLIASDVEYIDGPNFDEYEIMAFVSSVDAEQQSIALDINGDTFSFNTNNRTEWEDERDDVRRVNLASLNNGDALEVTLQQPQEGVWLASEVTRTEDEDGINITAPVDQDTYQADSQTINVLGLKYTLDADVELDIDEYESLAAAFKNPEFESIHLVDIDNDGDIDELSLDD</sequence>
<feature type="domain" description="DUF5666" evidence="2">
    <location>
        <begin position="275"/>
        <end position="330"/>
    </location>
</feature>
<proteinExistence type="predicted"/>
<feature type="domain" description="DUF5666" evidence="2">
    <location>
        <begin position="346"/>
        <end position="413"/>
    </location>
</feature>
<feature type="chain" id="PRO_5019102197" description="DUF5666 domain-containing protein" evidence="1">
    <location>
        <begin position="22"/>
        <end position="493"/>
    </location>
</feature>
<protein>
    <recommendedName>
        <fullName evidence="2">DUF5666 domain-containing protein</fullName>
    </recommendedName>
</protein>
<dbReference type="OrthoDB" id="5622949at2"/>
<feature type="signal peptide" evidence="1">
    <location>
        <begin position="1"/>
        <end position="21"/>
    </location>
</feature>
<comment type="caution">
    <text evidence="3">The sequence shown here is derived from an EMBL/GenBank/DDBJ whole genome shotgun (WGS) entry which is preliminary data.</text>
</comment>
<evidence type="ECO:0000259" key="2">
    <source>
        <dbReference type="Pfam" id="PF18914"/>
    </source>
</evidence>